<evidence type="ECO:0000256" key="5">
    <source>
        <dbReference type="ARBA" id="ARBA00023159"/>
    </source>
</evidence>
<feature type="compositionally biased region" description="Low complexity" evidence="9">
    <location>
        <begin position="592"/>
        <end position="601"/>
    </location>
</feature>
<dbReference type="SMART" id="SM00429">
    <property type="entry name" value="IPT"/>
    <property type="match status" value="1"/>
</dbReference>
<evidence type="ECO:0000256" key="7">
    <source>
        <dbReference type="ARBA" id="ARBA00023242"/>
    </source>
</evidence>
<comment type="caution">
    <text evidence="11">The sequence shown here is derived from an EMBL/GenBank/DDBJ whole genome shotgun (WGS) entry which is preliminary data.</text>
</comment>
<keyword evidence="7" id="KW-0539">Nucleus</keyword>
<feature type="region of interest" description="Disordered" evidence="9">
    <location>
        <begin position="453"/>
        <end position="545"/>
    </location>
</feature>
<evidence type="ECO:0000256" key="8">
    <source>
        <dbReference type="PROSITE-ProRule" id="PRU00023"/>
    </source>
</evidence>
<feature type="region of interest" description="Disordered" evidence="9">
    <location>
        <begin position="909"/>
        <end position="936"/>
    </location>
</feature>
<keyword evidence="5" id="KW-0010">Activator</keyword>
<keyword evidence="3 8" id="KW-0040">ANK repeat</keyword>
<dbReference type="InterPro" id="IPR000451">
    <property type="entry name" value="NFkB/Dor"/>
</dbReference>
<dbReference type="GO" id="GO:0003677">
    <property type="term" value="F:DNA binding"/>
    <property type="evidence" value="ECO:0007669"/>
    <property type="project" value="UniProtKB-KW"/>
</dbReference>
<feature type="compositionally biased region" description="Basic residues" evidence="9">
    <location>
        <begin position="490"/>
        <end position="500"/>
    </location>
</feature>
<dbReference type="Gene3D" id="2.60.40.10">
    <property type="entry name" value="Immunoglobulins"/>
    <property type="match status" value="1"/>
</dbReference>
<sequence length="1116" mass="121040">MCAAGHFPFVEITEQPQQRGFRFRYECEGPSHGGLQGEKTERTRKTHPSIRVNNYEGPASIQVSLVTDESPHKPHAHKLVGKNCADGVCKLNVESTAGSISFPNLCVLHVTRKKAAEVLMNRILENSKLDKRIQIGNMNFDPALSAEETNSAKKQAQEQARSMSLNVVRLSFEVFLPDNLGQFTRRLAPVVSQPIYDSKSPGASALKICRMDKYGGCCTGNEEVFLLCEKVQKEDIAVRFVEHNEDGSVKWEAYGNFSPLDVHRQYAIVFKTPAYYNANIDKAVNVMIMLQRKTDCEVSEAKAFTYYPQNRDKDLIARKKRKKLPLDSTFNYSYGDGPGGGAPGGGGMGGGGFGPGGPGPGGGMGGGGGGPNQFSVMLPNGNIVDQMSMLPTTVEQVVKEEFARSHAESPDYTSTSDESSQSPMASPYDPMLWDNNIFSADFADLETDAAHSLQPPHVVRTGSNLRTRKQNHFSVDPSSLKPATSQASKLVKKGDRKKSTKMSSGSDKKEASDELTSSSSLDVVDGLIPSPPLDEPDSTQETEKVQTNIEQEAGLASPGTSAASAKAKVTLKIVAAQSDEDPGIGRDGGSDVVSSPTTTVSEGMKTDEGFSEVSEEVSVKEEVTLKNTEAQEKVAPIKAEVKGEGLTKPMKAATAVVKRIMDRLTARTVRALQDYSETSDVRYLLLVQRHLTAVKNENGDLPIHLSIINNQTYALQQLLDVMVTLPNPRTTINAYNYVRQTALHLAAIMQQPYHIELLLHAGADPAMADRNGNTPAHLAVMNNSLEALQALVKYLRPGVTAAKPFPELNYLNYDGYTPVHLAAQSSNVDMLRLLVHGRANVDVPDGKSGRTALHHAVELDDLPVAGYLLMEANADVNARCFDGNTPLHIACCRGLVGMVALLMTAGANPEVENEEVPPEEDGDVDETEDGPRQFRRGLQPIDYAAGNERIVRVLKGDQSTGEERIRDPMDDLEEDSSVKDADGKTCMQSTCDSGLSSIGIHPGDMDQLSYESRVELSVLLDPVHTGKDIFALADRLGYNNLVTALGVMGCSGTSPTRFLLDYHETADGTVGKLRECLRLMGRDDAVQLIDRAAKSGVKTKPEFQHCQVDSGVISCN</sequence>
<organism evidence="11 12">
    <name type="scientific">Batillaria attramentaria</name>
    <dbReference type="NCBI Taxonomy" id="370345"/>
    <lineage>
        <taxon>Eukaryota</taxon>
        <taxon>Metazoa</taxon>
        <taxon>Spiralia</taxon>
        <taxon>Lophotrochozoa</taxon>
        <taxon>Mollusca</taxon>
        <taxon>Gastropoda</taxon>
        <taxon>Caenogastropoda</taxon>
        <taxon>Sorbeoconcha</taxon>
        <taxon>Cerithioidea</taxon>
        <taxon>Batillariidae</taxon>
        <taxon>Batillaria</taxon>
    </lineage>
</organism>
<dbReference type="Gene3D" id="1.25.40.20">
    <property type="entry name" value="Ankyrin repeat-containing domain"/>
    <property type="match status" value="1"/>
</dbReference>
<evidence type="ECO:0000256" key="4">
    <source>
        <dbReference type="ARBA" id="ARBA00023125"/>
    </source>
</evidence>
<dbReference type="InterPro" id="IPR002110">
    <property type="entry name" value="Ankyrin_rpt"/>
</dbReference>
<feature type="compositionally biased region" description="Polar residues" evidence="9">
    <location>
        <begin position="472"/>
        <end position="488"/>
    </location>
</feature>
<dbReference type="Gene3D" id="1.10.533.10">
    <property type="entry name" value="Death Domain, Fas"/>
    <property type="match status" value="1"/>
</dbReference>
<dbReference type="Gene3D" id="2.60.40.340">
    <property type="entry name" value="Rel homology domain (RHD), DNA-binding domain"/>
    <property type="match status" value="1"/>
</dbReference>
<dbReference type="InterPro" id="IPR011029">
    <property type="entry name" value="DEATH-like_dom_sf"/>
</dbReference>
<dbReference type="Pfam" id="PF00531">
    <property type="entry name" value="Death"/>
    <property type="match status" value="1"/>
</dbReference>
<dbReference type="CDD" id="cd01177">
    <property type="entry name" value="IPT_NFkappaB"/>
    <property type="match status" value="1"/>
</dbReference>
<dbReference type="InterPro" id="IPR037059">
    <property type="entry name" value="RHD_DNA_bind_dom_sf"/>
</dbReference>
<dbReference type="Proteomes" id="UP001519460">
    <property type="component" value="Unassembled WGS sequence"/>
</dbReference>
<dbReference type="SMART" id="SM00248">
    <property type="entry name" value="ANK"/>
    <property type="match status" value="6"/>
</dbReference>
<dbReference type="InterPro" id="IPR014756">
    <property type="entry name" value="Ig_E-set"/>
</dbReference>
<dbReference type="SMART" id="SM00005">
    <property type="entry name" value="DEATH"/>
    <property type="match status" value="1"/>
</dbReference>
<name>A0ABD0LG58_9CAEN</name>
<accession>A0ABD0LG58</accession>
<feature type="repeat" description="ANK" evidence="8">
    <location>
        <begin position="882"/>
        <end position="914"/>
    </location>
</feature>
<dbReference type="PANTHER" id="PTHR24169">
    <property type="entry name" value="NUCLEAR FACTOR NF-KAPPA-B PROTEIN"/>
    <property type="match status" value="1"/>
</dbReference>
<evidence type="ECO:0000259" key="10">
    <source>
        <dbReference type="PROSITE" id="PS50254"/>
    </source>
</evidence>
<feature type="compositionally biased region" description="Gly residues" evidence="9">
    <location>
        <begin position="336"/>
        <end position="371"/>
    </location>
</feature>
<dbReference type="Pfam" id="PF00554">
    <property type="entry name" value="RHD_DNA_bind"/>
    <property type="match status" value="1"/>
</dbReference>
<keyword evidence="2" id="KW-0805">Transcription regulation</keyword>
<comment type="subcellular location">
    <subcellularLocation>
        <location evidence="1">Nucleus</location>
    </subcellularLocation>
</comment>
<keyword evidence="12" id="KW-1185">Reference proteome</keyword>
<dbReference type="PANTHER" id="PTHR24169:SF28">
    <property type="entry name" value="NUCLEAR FACTOR NF-KAPPA-B P110 SUBUNIT"/>
    <property type="match status" value="1"/>
</dbReference>
<dbReference type="CDD" id="cd08310">
    <property type="entry name" value="Death_NFkB-like"/>
    <property type="match status" value="1"/>
</dbReference>
<dbReference type="InterPro" id="IPR011539">
    <property type="entry name" value="RHD_DNA_bind_dom"/>
</dbReference>
<dbReference type="InterPro" id="IPR030492">
    <property type="entry name" value="RHD_CS"/>
</dbReference>
<dbReference type="AlphaFoldDB" id="A0ABD0LG58"/>
<feature type="repeat" description="ANK" evidence="8">
    <location>
        <begin position="814"/>
        <end position="846"/>
    </location>
</feature>
<dbReference type="PROSITE" id="PS50297">
    <property type="entry name" value="ANK_REP_REGION"/>
    <property type="match status" value="4"/>
</dbReference>
<feature type="region of interest" description="Disordered" evidence="9">
    <location>
        <begin position="335"/>
        <end position="377"/>
    </location>
</feature>
<feature type="compositionally biased region" description="Polar residues" evidence="9">
    <location>
        <begin position="411"/>
        <end position="424"/>
    </location>
</feature>
<dbReference type="InterPro" id="IPR002909">
    <property type="entry name" value="IPT_dom"/>
</dbReference>
<protein>
    <recommendedName>
        <fullName evidence="10">RHD domain-containing protein</fullName>
    </recommendedName>
</protein>
<dbReference type="SUPFAM" id="SSF81296">
    <property type="entry name" value="E set domains"/>
    <property type="match status" value="1"/>
</dbReference>
<feature type="region of interest" description="Disordered" evidence="9">
    <location>
        <begin position="402"/>
        <end position="428"/>
    </location>
</feature>
<feature type="repeat" description="ANK" evidence="8">
    <location>
        <begin position="771"/>
        <end position="793"/>
    </location>
</feature>
<gene>
    <name evidence="11" type="ORF">BaRGS_00010244</name>
</gene>
<feature type="domain" description="RHD" evidence="10">
    <location>
        <begin position="5"/>
        <end position="202"/>
    </location>
</feature>
<evidence type="ECO:0000313" key="12">
    <source>
        <dbReference type="Proteomes" id="UP001519460"/>
    </source>
</evidence>
<dbReference type="GO" id="GO:0005634">
    <property type="term" value="C:nucleus"/>
    <property type="evidence" value="ECO:0007669"/>
    <property type="project" value="UniProtKB-SubCell"/>
</dbReference>
<evidence type="ECO:0000256" key="2">
    <source>
        <dbReference type="ARBA" id="ARBA00023015"/>
    </source>
</evidence>
<dbReference type="PROSITE" id="PS50254">
    <property type="entry name" value="REL_2"/>
    <property type="match status" value="1"/>
</dbReference>
<evidence type="ECO:0000256" key="1">
    <source>
        <dbReference type="ARBA" id="ARBA00004123"/>
    </source>
</evidence>
<reference evidence="11 12" key="1">
    <citation type="journal article" date="2023" name="Sci. Data">
        <title>Genome assembly of the Korean intertidal mud-creeper Batillaria attramentaria.</title>
        <authorList>
            <person name="Patra A.K."/>
            <person name="Ho P.T."/>
            <person name="Jun S."/>
            <person name="Lee S.J."/>
            <person name="Kim Y."/>
            <person name="Won Y.J."/>
        </authorList>
    </citation>
    <scope>NUCLEOTIDE SEQUENCE [LARGE SCALE GENOMIC DNA]</scope>
    <source>
        <strain evidence="11">Wonlab-2016</strain>
    </source>
</reference>
<dbReference type="InterPro" id="IPR036770">
    <property type="entry name" value="Ankyrin_rpt-contain_sf"/>
</dbReference>
<dbReference type="InterPro" id="IPR032397">
    <property type="entry name" value="RHD_dimer"/>
</dbReference>
<evidence type="ECO:0000256" key="3">
    <source>
        <dbReference type="ARBA" id="ARBA00023043"/>
    </source>
</evidence>
<feature type="compositionally biased region" description="Acidic residues" evidence="9">
    <location>
        <begin position="911"/>
        <end position="928"/>
    </location>
</feature>
<feature type="repeat" description="ANK" evidence="8">
    <location>
        <begin position="738"/>
        <end position="770"/>
    </location>
</feature>
<dbReference type="InterPro" id="IPR000488">
    <property type="entry name" value="Death_dom"/>
</dbReference>
<dbReference type="SUPFAM" id="SSF47986">
    <property type="entry name" value="DEATH domain"/>
    <property type="match status" value="1"/>
</dbReference>
<evidence type="ECO:0000313" key="11">
    <source>
        <dbReference type="EMBL" id="KAK7498584.1"/>
    </source>
</evidence>
<feature type="repeat" description="ANK" evidence="8">
    <location>
        <begin position="848"/>
        <end position="881"/>
    </location>
</feature>
<feature type="region of interest" description="Disordered" evidence="9">
    <location>
        <begin position="579"/>
        <end position="610"/>
    </location>
</feature>
<dbReference type="InterPro" id="IPR033926">
    <property type="entry name" value="IPT_NFkappaB"/>
</dbReference>
<keyword evidence="6" id="KW-0804">Transcription</keyword>
<dbReference type="SUPFAM" id="SSF49417">
    <property type="entry name" value="p53-like transcription factors"/>
    <property type="match status" value="1"/>
</dbReference>
<dbReference type="InterPro" id="IPR013783">
    <property type="entry name" value="Ig-like_fold"/>
</dbReference>
<dbReference type="Pfam" id="PF16179">
    <property type="entry name" value="RHD_dimer"/>
    <property type="match status" value="1"/>
</dbReference>
<dbReference type="FunFam" id="2.60.40.10:FF:000046">
    <property type="entry name" value="Nuclear factor NF-kappa-B p105 subunit"/>
    <property type="match status" value="1"/>
</dbReference>
<keyword evidence="4" id="KW-0238">DNA-binding</keyword>
<dbReference type="EMBL" id="JACVVK020000050">
    <property type="protein sequence ID" value="KAK7498584.1"/>
    <property type="molecule type" value="Genomic_DNA"/>
</dbReference>
<evidence type="ECO:0000256" key="6">
    <source>
        <dbReference type="ARBA" id="ARBA00023163"/>
    </source>
</evidence>
<evidence type="ECO:0000256" key="9">
    <source>
        <dbReference type="SAM" id="MobiDB-lite"/>
    </source>
</evidence>
<dbReference type="PRINTS" id="PR00057">
    <property type="entry name" value="NFKBTNSCPFCT"/>
</dbReference>
<dbReference type="InterPro" id="IPR008967">
    <property type="entry name" value="p53-like_TF_DNA-bd_sf"/>
</dbReference>
<dbReference type="PROSITE" id="PS01204">
    <property type="entry name" value="REL_1"/>
    <property type="match status" value="1"/>
</dbReference>
<dbReference type="SUPFAM" id="SSF48403">
    <property type="entry name" value="Ankyrin repeat"/>
    <property type="match status" value="1"/>
</dbReference>
<proteinExistence type="predicted"/>
<dbReference type="PROSITE" id="PS50088">
    <property type="entry name" value="ANK_REPEAT"/>
    <property type="match status" value="5"/>
</dbReference>
<dbReference type="Pfam" id="PF12796">
    <property type="entry name" value="Ank_2"/>
    <property type="match status" value="2"/>
</dbReference>